<accession>A0ABX6T4H0</accession>
<sequence length="51" mass="5106">MINLDYSGKRRGTDVGRALARLIVAATIAISGAVLAAGDGSIASALRSAFS</sequence>
<protein>
    <submittedName>
        <fullName evidence="2">Uncharacterized protein</fullName>
    </submittedName>
</protein>
<evidence type="ECO:0000256" key="1">
    <source>
        <dbReference type="SAM" id="Phobius"/>
    </source>
</evidence>
<name>A0ABX6T4H0_9SPHN</name>
<keyword evidence="1" id="KW-0812">Transmembrane</keyword>
<keyword evidence="1" id="KW-0472">Membrane</keyword>
<dbReference type="EMBL" id="CP060780">
    <property type="protein sequence ID" value="QNP43920.1"/>
    <property type="molecule type" value="Genomic_DNA"/>
</dbReference>
<reference evidence="2 3" key="1">
    <citation type="submission" date="2020-08" db="EMBL/GenBank/DDBJ databases">
        <title>Genome sequence of Sphingomonas daechungensis KACC 18115T.</title>
        <authorList>
            <person name="Hyun D.-W."/>
            <person name="Bae J.-W."/>
        </authorList>
    </citation>
    <scope>NUCLEOTIDE SEQUENCE [LARGE SCALE GENOMIC DNA]</scope>
    <source>
        <strain evidence="2 3">KACC 18115</strain>
    </source>
</reference>
<gene>
    <name evidence="2" type="ORF">H9L15_04690</name>
</gene>
<dbReference type="RefSeq" id="WP_187715344.1">
    <property type="nucleotide sequence ID" value="NZ_BAABJC010000001.1"/>
</dbReference>
<proteinExistence type="predicted"/>
<feature type="transmembrane region" description="Helical" evidence="1">
    <location>
        <begin position="18"/>
        <end position="38"/>
    </location>
</feature>
<dbReference type="Proteomes" id="UP000516134">
    <property type="component" value="Chromosome"/>
</dbReference>
<keyword evidence="1" id="KW-1133">Transmembrane helix</keyword>
<evidence type="ECO:0000313" key="2">
    <source>
        <dbReference type="EMBL" id="QNP43920.1"/>
    </source>
</evidence>
<organism evidence="2 3">
    <name type="scientific">Sphingomonas daechungensis</name>
    <dbReference type="NCBI Taxonomy" id="1176646"/>
    <lineage>
        <taxon>Bacteria</taxon>
        <taxon>Pseudomonadati</taxon>
        <taxon>Pseudomonadota</taxon>
        <taxon>Alphaproteobacteria</taxon>
        <taxon>Sphingomonadales</taxon>
        <taxon>Sphingomonadaceae</taxon>
        <taxon>Sphingomonas</taxon>
    </lineage>
</organism>
<keyword evidence="3" id="KW-1185">Reference proteome</keyword>
<evidence type="ECO:0000313" key="3">
    <source>
        <dbReference type="Proteomes" id="UP000516134"/>
    </source>
</evidence>